<dbReference type="Gene3D" id="1.10.357.10">
    <property type="entry name" value="Tetracycline Repressor, domain 2"/>
    <property type="match status" value="1"/>
</dbReference>
<dbReference type="PANTHER" id="PTHR43479">
    <property type="entry name" value="ACREF/ENVCD OPERON REPRESSOR-RELATED"/>
    <property type="match status" value="1"/>
</dbReference>
<evidence type="ECO:0000256" key="2">
    <source>
        <dbReference type="PROSITE-ProRule" id="PRU00335"/>
    </source>
</evidence>
<dbReference type="PANTHER" id="PTHR43479:SF11">
    <property type="entry name" value="ACREF_ENVCD OPERON REPRESSOR-RELATED"/>
    <property type="match status" value="1"/>
</dbReference>
<evidence type="ECO:0000256" key="1">
    <source>
        <dbReference type="ARBA" id="ARBA00023125"/>
    </source>
</evidence>
<gene>
    <name evidence="4" type="ORF">H9804_01875</name>
</gene>
<dbReference type="PROSITE" id="PS50977">
    <property type="entry name" value="HTH_TETR_2"/>
    <property type="match status" value="1"/>
</dbReference>
<protein>
    <submittedName>
        <fullName evidence="4">TetR/AcrR family transcriptional regulator</fullName>
    </submittedName>
</protein>
<organism evidence="4 5">
    <name type="scientific">Candidatus Mucispirillum faecigallinarum</name>
    <dbReference type="NCBI Taxonomy" id="2838699"/>
    <lineage>
        <taxon>Bacteria</taxon>
        <taxon>Pseudomonadati</taxon>
        <taxon>Deferribacterota</taxon>
        <taxon>Deferribacteres</taxon>
        <taxon>Deferribacterales</taxon>
        <taxon>Mucispirillaceae</taxon>
        <taxon>Mucispirillum</taxon>
    </lineage>
</organism>
<dbReference type="SUPFAM" id="SSF46689">
    <property type="entry name" value="Homeodomain-like"/>
    <property type="match status" value="1"/>
</dbReference>
<dbReference type="InterPro" id="IPR009057">
    <property type="entry name" value="Homeodomain-like_sf"/>
</dbReference>
<sequence length="180" mass="21620">MYNGNNKTALNSQKRIVEAMLEMVENESYDNITIKDICKRANISRQRFYYLFESKDEIVMYYLNDFFIQLETFINDNNIISLYDLIFQYFSAIDKDEYIKKFMHINNILPMFSDILLKFMGKIHILKTNRIMDKNDFYANKFLSSGLNSIFIFWLEKNKEITLQELVAIIENILRGKMFE</sequence>
<keyword evidence="1 2" id="KW-0238">DNA-binding</keyword>
<evidence type="ECO:0000259" key="3">
    <source>
        <dbReference type="PROSITE" id="PS50977"/>
    </source>
</evidence>
<dbReference type="Pfam" id="PF00440">
    <property type="entry name" value="TetR_N"/>
    <property type="match status" value="1"/>
</dbReference>
<dbReference type="EMBL" id="DXAQ01000027">
    <property type="protein sequence ID" value="HIZ88666.1"/>
    <property type="molecule type" value="Genomic_DNA"/>
</dbReference>
<dbReference type="InterPro" id="IPR050624">
    <property type="entry name" value="HTH-type_Tx_Regulator"/>
</dbReference>
<name>A0A9D2GT05_9BACT</name>
<accession>A0A9D2GT05</accession>
<dbReference type="Proteomes" id="UP000824176">
    <property type="component" value="Unassembled WGS sequence"/>
</dbReference>
<dbReference type="GO" id="GO:0003677">
    <property type="term" value="F:DNA binding"/>
    <property type="evidence" value="ECO:0007669"/>
    <property type="project" value="UniProtKB-UniRule"/>
</dbReference>
<feature type="domain" description="HTH tetR-type" evidence="3">
    <location>
        <begin position="10"/>
        <end position="70"/>
    </location>
</feature>
<dbReference type="AlphaFoldDB" id="A0A9D2GT05"/>
<evidence type="ECO:0000313" key="4">
    <source>
        <dbReference type="EMBL" id="HIZ88666.1"/>
    </source>
</evidence>
<reference evidence="4" key="2">
    <citation type="submission" date="2021-04" db="EMBL/GenBank/DDBJ databases">
        <authorList>
            <person name="Gilroy R."/>
        </authorList>
    </citation>
    <scope>NUCLEOTIDE SEQUENCE</scope>
    <source>
        <strain evidence="4">ChiW4-1371</strain>
    </source>
</reference>
<comment type="caution">
    <text evidence="4">The sequence shown here is derived from an EMBL/GenBank/DDBJ whole genome shotgun (WGS) entry which is preliminary data.</text>
</comment>
<feature type="DNA-binding region" description="H-T-H motif" evidence="2">
    <location>
        <begin position="33"/>
        <end position="52"/>
    </location>
</feature>
<proteinExistence type="predicted"/>
<reference evidence="4" key="1">
    <citation type="journal article" date="2021" name="PeerJ">
        <title>Extensive microbial diversity within the chicken gut microbiome revealed by metagenomics and culture.</title>
        <authorList>
            <person name="Gilroy R."/>
            <person name="Ravi A."/>
            <person name="Getino M."/>
            <person name="Pursley I."/>
            <person name="Horton D.L."/>
            <person name="Alikhan N.F."/>
            <person name="Baker D."/>
            <person name="Gharbi K."/>
            <person name="Hall N."/>
            <person name="Watson M."/>
            <person name="Adriaenssens E.M."/>
            <person name="Foster-Nyarko E."/>
            <person name="Jarju S."/>
            <person name="Secka A."/>
            <person name="Antonio M."/>
            <person name="Oren A."/>
            <person name="Chaudhuri R.R."/>
            <person name="La Ragione R."/>
            <person name="Hildebrand F."/>
            <person name="Pallen M.J."/>
        </authorList>
    </citation>
    <scope>NUCLEOTIDE SEQUENCE</scope>
    <source>
        <strain evidence="4">ChiW4-1371</strain>
    </source>
</reference>
<evidence type="ECO:0000313" key="5">
    <source>
        <dbReference type="Proteomes" id="UP000824176"/>
    </source>
</evidence>
<dbReference type="InterPro" id="IPR001647">
    <property type="entry name" value="HTH_TetR"/>
</dbReference>